<organism evidence="3 4">
    <name type="scientific">Kibdelosporangium aridum</name>
    <dbReference type="NCBI Taxonomy" id="2030"/>
    <lineage>
        <taxon>Bacteria</taxon>
        <taxon>Bacillati</taxon>
        <taxon>Actinomycetota</taxon>
        <taxon>Actinomycetes</taxon>
        <taxon>Pseudonocardiales</taxon>
        <taxon>Pseudonocardiaceae</taxon>
        <taxon>Kibdelosporangium</taxon>
    </lineage>
</organism>
<dbReference type="EMBL" id="FWXV01000004">
    <property type="protein sequence ID" value="SMD16504.1"/>
    <property type="molecule type" value="Genomic_DNA"/>
</dbReference>
<evidence type="ECO:0000313" key="3">
    <source>
        <dbReference type="EMBL" id="SMD16504.1"/>
    </source>
</evidence>
<dbReference type="OrthoDB" id="3555448at2"/>
<dbReference type="Proteomes" id="UP000192674">
    <property type="component" value="Unassembled WGS sequence"/>
</dbReference>
<keyword evidence="2" id="KW-0472">Membrane</keyword>
<sequence length="217" mass="23147">MPIRTNRGRAAVYRRLWGWPLRSPKHLVALIVFVLAIVLFVAYILPRLTGGNAPAQNTAASTSATPGATSAAPTSTQGAPGVVPPAAQGGGTAPSQSLTETRQPISENKTPARAEKAALDTALLWAEAFVNHPDNVKPEDWLNTLKPYTTDEYFGAVLTKVDPKSVPQTRVRGGPAATADSYTSSVTVDIPTDVKKLRLTLVKTDAGWRVNEHTEVD</sequence>
<feature type="region of interest" description="Disordered" evidence="1">
    <location>
        <begin position="55"/>
        <end position="113"/>
    </location>
</feature>
<feature type="compositionally biased region" description="Low complexity" evidence="1">
    <location>
        <begin position="58"/>
        <end position="87"/>
    </location>
</feature>
<protein>
    <submittedName>
        <fullName evidence="3">Uncharacterized protein</fullName>
    </submittedName>
</protein>
<keyword evidence="2" id="KW-1133">Transmembrane helix</keyword>
<feature type="compositionally biased region" description="Polar residues" evidence="1">
    <location>
        <begin position="95"/>
        <end position="109"/>
    </location>
</feature>
<reference evidence="3 4" key="1">
    <citation type="submission" date="2017-04" db="EMBL/GenBank/DDBJ databases">
        <authorList>
            <person name="Afonso C.L."/>
            <person name="Miller P.J."/>
            <person name="Scott M.A."/>
            <person name="Spackman E."/>
            <person name="Goraichik I."/>
            <person name="Dimitrov K.M."/>
            <person name="Suarez D.L."/>
            <person name="Swayne D.E."/>
        </authorList>
    </citation>
    <scope>NUCLEOTIDE SEQUENCE [LARGE SCALE GENOMIC DNA]</scope>
    <source>
        <strain evidence="3 4">DSM 43828</strain>
    </source>
</reference>
<evidence type="ECO:0000256" key="1">
    <source>
        <dbReference type="SAM" id="MobiDB-lite"/>
    </source>
</evidence>
<proteinExistence type="predicted"/>
<accession>A0A1W2F3J5</accession>
<evidence type="ECO:0000313" key="4">
    <source>
        <dbReference type="Proteomes" id="UP000192674"/>
    </source>
</evidence>
<name>A0A1W2F3J5_KIBAR</name>
<dbReference type="AlphaFoldDB" id="A0A1W2F3J5"/>
<evidence type="ECO:0000256" key="2">
    <source>
        <dbReference type="SAM" id="Phobius"/>
    </source>
</evidence>
<keyword evidence="2" id="KW-0812">Transmembrane</keyword>
<gene>
    <name evidence="3" type="ORF">SAMN05661093_05523</name>
</gene>
<feature type="transmembrane region" description="Helical" evidence="2">
    <location>
        <begin position="26"/>
        <end position="45"/>
    </location>
</feature>
<keyword evidence="4" id="KW-1185">Reference proteome</keyword>